<name>A0ABS4TM72_9PSEU</name>
<dbReference type="RefSeq" id="WP_209642692.1">
    <property type="nucleotide sequence ID" value="NZ_JAGINW010000001.1"/>
</dbReference>
<organism evidence="3 4">
    <name type="scientific">Kibdelosporangium banguiense</name>
    <dbReference type="NCBI Taxonomy" id="1365924"/>
    <lineage>
        <taxon>Bacteria</taxon>
        <taxon>Bacillati</taxon>
        <taxon>Actinomycetota</taxon>
        <taxon>Actinomycetes</taxon>
        <taxon>Pseudonocardiales</taxon>
        <taxon>Pseudonocardiaceae</taxon>
        <taxon>Kibdelosporangium</taxon>
    </lineage>
</organism>
<comment type="caution">
    <text evidence="3">The sequence shown here is derived from an EMBL/GenBank/DDBJ whole genome shotgun (WGS) entry which is preliminary data.</text>
</comment>
<dbReference type="Pfam" id="PF02470">
    <property type="entry name" value="MlaD"/>
    <property type="match status" value="1"/>
</dbReference>
<protein>
    <submittedName>
        <fullName evidence="3">Phospholipid/cholesterol/gamma-HCH transport system substrate-binding protein</fullName>
    </submittedName>
</protein>
<dbReference type="InterPro" id="IPR005693">
    <property type="entry name" value="Mce"/>
</dbReference>
<evidence type="ECO:0000313" key="3">
    <source>
        <dbReference type="EMBL" id="MBP2325500.1"/>
    </source>
</evidence>
<dbReference type="PANTHER" id="PTHR33371:SF16">
    <property type="entry name" value="MCE-FAMILY PROTEIN MCE3F"/>
    <property type="match status" value="1"/>
</dbReference>
<accession>A0ABS4TM72</accession>
<dbReference type="NCBIfam" id="TIGR00996">
    <property type="entry name" value="Mtu_fam_mce"/>
    <property type="match status" value="1"/>
</dbReference>
<evidence type="ECO:0000259" key="1">
    <source>
        <dbReference type="Pfam" id="PF02470"/>
    </source>
</evidence>
<gene>
    <name evidence="3" type="ORF">JOF56_005885</name>
</gene>
<dbReference type="InterPro" id="IPR052336">
    <property type="entry name" value="MlaD_Phospholipid_Transporter"/>
</dbReference>
<dbReference type="InterPro" id="IPR024516">
    <property type="entry name" value="Mce_C"/>
</dbReference>
<sequence>MLTRRIKLQVIIFVVIALVGISYVGASYAGLDQLFGGRGMLLKVRMAESGGLFTNAEVTYRGVRVGRVGPMHLTDDGIEVELRMEPDAPEIPVDLDAVVANRSAVGEQYLDLRPRSEKGPYLADGAVITGVRTPMPVHTVLSDLDSLIASVPLDSLRTVVDEMSDAFRGRGEDLQVLLSNQDSFIQTASQYLPQTQKLIDDGGAVLLTQENLGSSIKQFSSDAQLFAEQLRKSDGDLRKLITVTPQMSNEISGLIRESGTGVGVVLANLLTPAQVFSTRGAAFEQLLALYPQAVNNGYRVINADGTTNLALTLTFNNPPPCRQGYESTVYRPGNDISPAPFNTAARCTLPKGNPSLVRGSQNAPKGGPVPNEPTLVALAPVQSGPTSLTQVLGGGR</sequence>
<evidence type="ECO:0000313" key="4">
    <source>
        <dbReference type="Proteomes" id="UP001519332"/>
    </source>
</evidence>
<proteinExistence type="predicted"/>
<dbReference type="Proteomes" id="UP001519332">
    <property type="component" value="Unassembled WGS sequence"/>
</dbReference>
<keyword evidence="4" id="KW-1185">Reference proteome</keyword>
<dbReference type="EMBL" id="JAGINW010000001">
    <property type="protein sequence ID" value="MBP2325500.1"/>
    <property type="molecule type" value="Genomic_DNA"/>
</dbReference>
<dbReference type="Pfam" id="PF11887">
    <property type="entry name" value="Mce4_CUP1"/>
    <property type="match status" value="1"/>
</dbReference>
<feature type="domain" description="Mce/MlaD" evidence="1">
    <location>
        <begin position="42"/>
        <end position="114"/>
    </location>
</feature>
<evidence type="ECO:0000259" key="2">
    <source>
        <dbReference type="Pfam" id="PF11887"/>
    </source>
</evidence>
<dbReference type="PANTHER" id="PTHR33371">
    <property type="entry name" value="INTERMEMBRANE PHOSPHOLIPID TRANSPORT SYSTEM BINDING PROTEIN MLAD-RELATED"/>
    <property type="match status" value="1"/>
</dbReference>
<dbReference type="InterPro" id="IPR003399">
    <property type="entry name" value="Mce/MlaD"/>
</dbReference>
<reference evidence="3 4" key="1">
    <citation type="submission" date="2021-03" db="EMBL/GenBank/DDBJ databases">
        <title>Sequencing the genomes of 1000 actinobacteria strains.</title>
        <authorList>
            <person name="Klenk H.-P."/>
        </authorList>
    </citation>
    <scope>NUCLEOTIDE SEQUENCE [LARGE SCALE GENOMIC DNA]</scope>
    <source>
        <strain evidence="3 4">DSM 46670</strain>
    </source>
</reference>
<feature type="domain" description="Mammalian cell entry C-terminal" evidence="2">
    <location>
        <begin position="121"/>
        <end position="303"/>
    </location>
</feature>